<organism evidence="1 2">
    <name type="scientific">Vanilla planifolia</name>
    <name type="common">Vanilla</name>
    <dbReference type="NCBI Taxonomy" id="51239"/>
    <lineage>
        <taxon>Eukaryota</taxon>
        <taxon>Viridiplantae</taxon>
        <taxon>Streptophyta</taxon>
        <taxon>Embryophyta</taxon>
        <taxon>Tracheophyta</taxon>
        <taxon>Spermatophyta</taxon>
        <taxon>Magnoliopsida</taxon>
        <taxon>Liliopsida</taxon>
        <taxon>Asparagales</taxon>
        <taxon>Orchidaceae</taxon>
        <taxon>Vanilloideae</taxon>
        <taxon>Vanilleae</taxon>
        <taxon>Vanilla</taxon>
    </lineage>
</organism>
<accession>A0A835U9Y9</accession>
<name>A0A835U9Y9_VANPL</name>
<evidence type="ECO:0000313" key="2">
    <source>
        <dbReference type="Proteomes" id="UP000639772"/>
    </source>
</evidence>
<gene>
    <name evidence="1" type="ORF">HPP92_026134</name>
</gene>
<dbReference type="AlphaFoldDB" id="A0A835U9Y9"/>
<dbReference type="Proteomes" id="UP000639772">
    <property type="component" value="Unassembled WGS sequence"/>
</dbReference>
<evidence type="ECO:0000313" key="1">
    <source>
        <dbReference type="EMBL" id="KAG0451616.1"/>
    </source>
</evidence>
<sequence>MGNIIEALEREASADACNLGEAMEGEMFHTEKKQNKEKPNKYQVKGYYEMEVAAFYTKASLIIGADIGDLADRIVI</sequence>
<protein>
    <submittedName>
        <fullName evidence="1">Uncharacterized protein</fullName>
    </submittedName>
</protein>
<proteinExistence type="predicted"/>
<comment type="caution">
    <text evidence="1">The sequence shown here is derived from an EMBL/GenBank/DDBJ whole genome shotgun (WGS) entry which is preliminary data.</text>
</comment>
<reference evidence="1 2" key="1">
    <citation type="journal article" date="2020" name="Nat. Food">
        <title>A phased Vanilla planifolia genome enables genetic improvement of flavour and production.</title>
        <authorList>
            <person name="Hasing T."/>
            <person name="Tang H."/>
            <person name="Brym M."/>
            <person name="Khazi F."/>
            <person name="Huang T."/>
            <person name="Chambers A.H."/>
        </authorList>
    </citation>
    <scope>NUCLEOTIDE SEQUENCE [LARGE SCALE GENOMIC DNA]</scope>
    <source>
        <tissue evidence="1">Leaf</tissue>
    </source>
</reference>
<dbReference type="EMBL" id="JADCNM010000053">
    <property type="protein sequence ID" value="KAG0451616.1"/>
    <property type="molecule type" value="Genomic_DNA"/>
</dbReference>